<sequence length="629" mass="68548">MDTCPDIATLRSRIPTAAGEQIAVAAYYDDWSANNRQPTGGGTFVAKAQSTPADDGGMFIRPNASWVWVRTLDVAGTLSPYVYGAKGDGINDDTAAIQQAHDYASSLASLSGSRILKNGNLVFGNGRFKCLATLNLNVKTVDYDFSGALLDFSALAHGTEAKRMAAIAWQNGAGYTQGNLSARNLRMIGPGADSFVDGMTFSTSLSESYARNSLTFQGGAVEGFAYGLTGTSHFYFLRMYGFTFNHCDICYYFPNNATDSGEEMNFHSCVFAQSNCGVKLQGGYSYFFNCSFDYIYGKNGEQTSTSHVGKYMHIEGGQHIFRDCHVEGYGPQNYIMNVPDDKSCKVNVIGGLFTFKAGGSPSTYPTTSNPFYVGNLARVVFEKVNIGQMQQGGDANVSGWFDGTGSVSLHDTHLPIAWPYLLTQVRTDAAVQDNWLDSSTYTSGAGNEKWTEEVWVLPPGGVNTVRKSRYGWGTENSTNFSIIRQTGFVSLGRNLAAGSGVFQAVLGTIKLKGYGSVIHHIRANTYAGEGQSCQVKIVWAKLSEFGAQQDVEPKILMQQTGHSYTYNFSGSESQLKTEVIPGQMQGYATQPPSFERAPDWATHAFLLVDTTKMKSNFDLRITDVYLRQV</sequence>
<proteinExistence type="predicted"/>
<reference evidence="1 2" key="1">
    <citation type="submission" date="2017-06" db="EMBL/GenBank/DDBJ databases">
        <authorList>
            <consortium name="Pathogen Informatics"/>
        </authorList>
    </citation>
    <scope>NUCLEOTIDE SEQUENCE [LARGE SCALE GENOMIC DNA]</scope>
    <source>
        <strain evidence="1 2">NCTC12148</strain>
    </source>
</reference>
<dbReference type="KEGG" id="sfj:SAMEA4384070_2730"/>
<keyword evidence="2" id="KW-1185">Reference proteome</keyword>
<organism evidence="1 2">
    <name type="scientific">Serratia ficaria</name>
    <dbReference type="NCBI Taxonomy" id="61651"/>
    <lineage>
        <taxon>Bacteria</taxon>
        <taxon>Pseudomonadati</taxon>
        <taxon>Pseudomonadota</taxon>
        <taxon>Gammaproteobacteria</taxon>
        <taxon>Enterobacterales</taxon>
        <taxon>Yersiniaceae</taxon>
        <taxon>Serratia</taxon>
    </lineage>
</organism>
<dbReference type="SUPFAM" id="SSF51126">
    <property type="entry name" value="Pectin lyase-like"/>
    <property type="match status" value="1"/>
</dbReference>
<evidence type="ECO:0008006" key="3">
    <source>
        <dbReference type="Google" id="ProtNLM"/>
    </source>
</evidence>
<dbReference type="OrthoDB" id="6500479at2"/>
<dbReference type="EMBL" id="LT906479">
    <property type="protein sequence ID" value="SNW02339.1"/>
    <property type="molecule type" value="Genomic_DNA"/>
</dbReference>
<dbReference type="InterPro" id="IPR011050">
    <property type="entry name" value="Pectin_lyase_fold/virulence"/>
</dbReference>
<name>A0A240C3J1_SERFI</name>
<gene>
    <name evidence="1" type="ORF">SAMEA4384070_02730</name>
</gene>
<dbReference type="Proteomes" id="UP000215134">
    <property type="component" value="Chromosome 1"/>
</dbReference>
<dbReference type="AlphaFoldDB" id="A0A240C3J1"/>
<protein>
    <recommendedName>
        <fullName evidence="3">Pectate lyase superfamily protein</fullName>
    </recommendedName>
</protein>
<dbReference type="GeneID" id="75027878"/>
<dbReference type="Gene3D" id="2.160.20.10">
    <property type="entry name" value="Single-stranded right-handed beta-helix, Pectin lyase-like"/>
    <property type="match status" value="1"/>
</dbReference>
<dbReference type="InterPro" id="IPR012334">
    <property type="entry name" value="Pectin_lyas_fold"/>
</dbReference>
<evidence type="ECO:0000313" key="2">
    <source>
        <dbReference type="Proteomes" id="UP000215134"/>
    </source>
</evidence>
<accession>A0A240C3J1</accession>
<evidence type="ECO:0000313" key="1">
    <source>
        <dbReference type="EMBL" id="SNW02339.1"/>
    </source>
</evidence>
<dbReference type="RefSeq" id="WP_095097806.1">
    <property type="nucleotide sequence ID" value="NZ_CAMIQD010000001.1"/>
</dbReference>